<evidence type="ECO:0000313" key="2">
    <source>
        <dbReference type="Proteomes" id="UP000095767"/>
    </source>
</evidence>
<sequence length="93" mass="10275">MTAAGFWSLQAISGDCGSSGTDLVRHVYYNLEKSGCVQIPFLGSLSSVDWDSPSEREAPDPYPRDEVMADGFLPERSMIHVHIDLFDVPLVPF</sequence>
<dbReference type="EMBL" id="LWDX02032465">
    <property type="protein sequence ID" value="OEL27475.1"/>
    <property type="molecule type" value="Genomic_DNA"/>
</dbReference>
<protein>
    <submittedName>
        <fullName evidence="1">Uncharacterized protein</fullName>
    </submittedName>
</protein>
<organism evidence="1 2">
    <name type="scientific">Dichanthelium oligosanthes</name>
    <dbReference type="NCBI Taxonomy" id="888268"/>
    <lineage>
        <taxon>Eukaryota</taxon>
        <taxon>Viridiplantae</taxon>
        <taxon>Streptophyta</taxon>
        <taxon>Embryophyta</taxon>
        <taxon>Tracheophyta</taxon>
        <taxon>Spermatophyta</taxon>
        <taxon>Magnoliopsida</taxon>
        <taxon>Liliopsida</taxon>
        <taxon>Poales</taxon>
        <taxon>Poaceae</taxon>
        <taxon>PACMAD clade</taxon>
        <taxon>Panicoideae</taxon>
        <taxon>Panicodae</taxon>
        <taxon>Paniceae</taxon>
        <taxon>Dichantheliinae</taxon>
        <taxon>Dichanthelium</taxon>
    </lineage>
</organism>
<dbReference type="Proteomes" id="UP000095767">
    <property type="component" value="Unassembled WGS sequence"/>
</dbReference>
<dbReference type="AlphaFoldDB" id="A0A1E5VQR9"/>
<reference evidence="1 2" key="1">
    <citation type="submission" date="2016-09" db="EMBL/GenBank/DDBJ databases">
        <title>The draft genome of Dichanthelium oligosanthes: A C3 panicoid grass species.</title>
        <authorList>
            <person name="Studer A.J."/>
            <person name="Schnable J.C."/>
            <person name="Brutnell T.P."/>
        </authorList>
    </citation>
    <scope>NUCLEOTIDE SEQUENCE [LARGE SCALE GENOMIC DNA]</scope>
    <source>
        <strain evidence="2">cv. Kellogg 1175</strain>
        <tissue evidence="1">Leaf</tissue>
    </source>
</reference>
<comment type="caution">
    <text evidence="1">The sequence shown here is derived from an EMBL/GenBank/DDBJ whole genome shotgun (WGS) entry which is preliminary data.</text>
</comment>
<name>A0A1E5VQR9_9POAL</name>
<dbReference type="OrthoDB" id="10601645at2759"/>
<proteinExistence type="predicted"/>
<accession>A0A1E5VQR9</accession>
<evidence type="ECO:0000313" key="1">
    <source>
        <dbReference type="EMBL" id="OEL27475.1"/>
    </source>
</evidence>
<gene>
    <name evidence="1" type="ORF">BAE44_0011505</name>
</gene>
<keyword evidence="2" id="KW-1185">Reference proteome</keyword>